<protein>
    <recommendedName>
        <fullName evidence="1">Streptomycin biosynthesis protein StrF domain-containing protein</fullName>
    </recommendedName>
</protein>
<dbReference type="EMBL" id="JAFBEC010000011">
    <property type="protein sequence ID" value="MBM7634354.1"/>
    <property type="molecule type" value="Genomic_DNA"/>
</dbReference>
<evidence type="ECO:0000313" key="2">
    <source>
        <dbReference type="EMBL" id="MBM7634354.1"/>
    </source>
</evidence>
<dbReference type="Pfam" id="PF13712">
    <property type="entry name" value="Glyco_tranf_2_5"/>
    <property type="match status" value="1"/>
</dbReference>
<dbReference type="Proteomes" id="UP000741863">
    <property type="component" value="Unassembled WGS sequence"/>
</dbReference>
<comment type="caution">
    <text evidence="2">The sequence shown here is derived from an EMBL/GenBank/DDBJ whole genome shotgun (WGS) entry which is preliminary data.</text>
</comment>
<dbReference type="Gene3D" id="3.90.550.10">
    <property type="entry name" value="Spore Coat Polysaccharide Biosynthesis Protein SpsA, Chain A"/>
    <property type="match status" value="1"/>
</dbReference>
<sequence>MDDKKIAFLLCVNDEHYYTKCLRHISLLSVPKGYTIEVIEIRGAESMTEGYNKGMEKTDAKYKIYLHQDVMIIHHMMLYNMLDIFLNFPKVGMLGVVGCEHLNDQGLWWDSPNRFGKILEDKDYYVMSVLQEPTDHYQSVEAIDGLIMMTQYDLEWESSVFDDWHFYDISQCEQFKAHGYDIGIPQQGYPWVIHECGPIINMERYEEYRLKFLDWKKNGYSSSARSFFAN</sequence>
<feature type="domain" description="Streptomycin biosynthesis protein StrF" evidence="1">
    <location>
        <begin position="7"/>
        <end position="213"/>
    </location>
</feature>
<gene>
    <name evidence="2" type="ORF">JOD17_003456</name>
</gene>
<name>A0ABS2PFZ2_9BACL</name>
<keyword evidence="3" id="KW-1185">Reference proteome</keyword>
<dbReference type="SUPFAM" id="SSF53448">
    <property type="entry name" value="Nucleotide-diphospho-sugar transferases"/>
    <property type="match status" value="1"/>
</dbReference>
<dbReference type="RefSeq" id="WP_204699112.1">
    <property type="nucleotide sequence ID" value="NZ_JAFBEC010000011.1"/>
</dbReference>
<evidence type="ECO:0000259" key="1">
    <source>
        <dbReference type="Pfam" id="PF13712"/>
    </source>
</evidence>
<dbReference type="InterPro" id="IPR059123">
    <property type="entry name" value="StrF_dom"/>
</dbReference>
<evidence type="ECO:0000313" key="3">
    <source>
        <dbReference type="Proteomes" id="UP000741863"/>
    </source>
</evidence>
<proteinExistence type="predicted"/>
<reference evidence="2 3" key="1">
    <citation type="submission" date="2021-01" db="EMBL/GenBank/DDBJ databases">
        <title>Genomic Encyclopedia of Type Strains, Phase IV (KMG-IV): sequencing the most valuable type-strain genomes for metagenomic binning, comparative biology and taxonomic classification.</title>
        <authorList>
            <person name="Goeker M."/>
        </authorList>
    </citation>
    <scope>NUCLEOTIDE SEQUENCE [LARGE SCALE GENOMIC DNA]</scope>
    <source>
        <strain evidence="2 3">DSM 25540</strain>
    </source>
</reference>
<organism evidence="2 3">
    <name type="scientific">Geomicrobium sediminis</name>
    <dbReference type="NCBI Taxonomy" id="1347788"/>
    <lineage>
        <taxon>Bacteria</taxon>
        <taxon>Bacillati</taxon>
        <taxon>Bacillota</taxon>
        <taxon>Bacilli</taxon>
        <taxon>Bacillales</taxon>
        <taxon>Geomicrobium</taxon>
    </lineage>
</organism>
<dbReference type="InterPro" id="IPR029044">
    <property type="entry name" value="Nucleotide-diphossugar_trans"/>
</dbReference>
<accession>A0ABS2PFZ2</accession>